<keyword evidence="2" id="KW-1185">Reference proteome</keyword>
<gene>
    <name evidence="1" type="ORF">SAMN05444320_11718</name>
</gene>
<name>A0A1M5NZE5_STRHI</name>
<protein>
    <submittedName>
        <fullName evidence="1">Uncharacterized protein</fullName>
    </submittedName>
</protein>
<organism evidence="1 2">
    <name type="scientific">Streptoalloteichus hindustanus</name>
    <dbReference type="NCBI Taxonomy" id="2017"/>
    <lineage>
        <taxon>Bacteria</taxon>
        <taxon>Bacillati</taxon>
        <taxon>Actinomycetota</taxon>
        <taxon>Actinomycetes</taxon>
        <taxon>Pseudonocardiales</taxon>
        <taxon>Pseudonocardiaceae</taxon>
        <taxon>Streptoalloteichus</taxon>
    </lineage>
</organism>
<dbReference type="Proteomes" id="UP000184501">
    <property type="component" value="Unassembled WGS sequence"/>
</dbReference>
<dbReference type="AlphaFoldDB" id="A0A1M5NZE5"/>
<evidence type="ECO:0000313" key="1">
    <source>
        <dbReference type="EMBL" id="SHG94946.1"/>
    </source>
</evidence>
<dbReference type="STRING" id="2017.SAMN05444320_11718"/>
<evidence type="ECO:0000313" key="2">
    <source>
        <dbReference type="Proteomes" id="UP000184501"/>
    </source>
</evidence>
<accession>A0A1M5NZE5</accession>
<proteinExistence type="predicted"/>
<sequence>MGRAAVCAGKRWFHSAQVLLWQLKHSGRLGWADAIRSALPSPRWTVWDIDEYVLVNFSELWLFHRACDDNDGVARR</sequence>
<reference evidence="1 2" key="1">
    <citation type="submission" date="2016-11" db="EMBL/GenBank/DDBJ databases">
        <authorList>
            <person name="Jaros S."/>
            <person name="Januszkiewicz K."/>
            <person name="Wedrychowicz H."/>
        </authorList>
    </citation>
    <scope>NUCLEOTIDE SEQUENCE [LARGE SCALE GENOMIC DNA]</scope>
    <source>
        <strain evidence="1 2">DSM 44523</strain>
    </source>
</reference>
<dbReference type="EMBL" id="FQVN01000017">
    <property type="protein sequence ID" value="SHG94946.1"/>
    <property type="molecule type" value="Genomic_DNA"/>
</dbReference>